<dbReference type="EMBL" id="JAFHLR010000008">
    <property type="protein sequence ID" value="KAG5486441.1"/>
    <property type="molecule type" value="Genomic_DNA"/>
</dbReference>
<dbReference type="AlphaFoldDB" id="A0A836KTJ3"/>
<dbReference type="RefSeq" id="XP_067065507.1">
    <property type="nucleotide sequence ID" value="XM_067209264.1"/>
</dbReference>
<protein>
    <submittedName>
        <fullName evidence="2">Uncharacterized protein</fullName>
    </submittedName>
</protein>
<accession>A0A836KTJ3</accession>
<feature type="region of interest" description="Disordered" evidence="1">
    <location>
        <begin position="126"/>
        <end position="156"/>
    </location>
</feature>
<organism evidence="2 3">
    <name type="scientific">Leishmania orientalis</name>
    <dbReference type="NCBI Taxonomy" id="2249476"/>
    <lineage>
        <taxon>Eukaryota</taxon>
        <taxon>Discoba</taxon>
        <taxon>Euglenozoa</taxon>
        <taxon>Kinetoplastea</taxon>
        <taxon>Metakinetoplastina</taxon>
        <taxon>Trypanosomatida</taxon>
        <taxon>Trypanosomatidae</taxon>
        <taxon>Leishmaniinae</taxon>
        <taxon>Leishmania</taxon>
    </lineage>
</organism>
<reference evidence="2 3" key="1">
    <citation type="submission" date="2021-02" db="EMBL/GenBank/DDBJ databases">
        <title>Leishmania (Mundinia) orientalis Genome sequencing and assembly.</title>
        <authorList>
            <person name="Almutairi H."/>
            <person name="Gatherer D."/>
        </authorList>
    </citation>
    <scope>NUCLEOTIDE SEQUENCE [LARGE SCALE GENOMIC DNA]</scope>
    <source>
        <strain evidence="2">LSCM4</strain>
    </source>
</reference>
<evidence type="ECO:0000256" key="1">
    <source>
        <dbReference type="SAM" id="MobiDB-lite"/>
    </source>
</evidence>
<gene>
    <name evidence="2" type="ORF">LSCM4_07372</name>
</gene>
<name>A0A836KTJ3_9TRYP</name>
<proteinExistence type="predicted"/>
<dbReference type="GeneID" id="92363198"/>
<evidence type="ECO:0000313" key="3">
    <source>
        <dbReference type="Proteomes" id="UP000674143"/>
    </source>
</evidence>
<keyword evidence="3" id="KW-1185">Reference proteome</keyword>
<dbReference type="KEGG" id="loi:92363198"/>
<dbReference type="Proteomes" id="UP000674143">
    <property type="component" value="Chromosome 8"/>
</dbReference>
<comment type="caution">
    <text evidence="2">The sequence shown here is derived from an EMBL/GenBank/DDBJ whole genome shotgun (WGS) entry which is preliminary data.</text>
</comment>
<sequence>MAATATATSTPYTRSSILAWANDVLETSYTAFQNIPSYEVGLLLYGIFHDSTRRDDAAASDLGDATAAAAAAANASVSLLSEAELHTHHKRHQATCMRYLQRLQFPSILTSAAAAAATAGVSPAVSATESSAPNPSATSASPLSPPPDGHNGATSAVAQERNAEHVLAMIRALSAEEAELLRDEANDTSVSGGVNASNTVLLLGPSMTPAAWLSGSAFVEELKLWRWVRLMAERHRSSPRAIRRTIRAYLHHEVGLTSKSLVSAKEARASPVSCAQSRGASPAPRSPAVAEEVGKMAEVERGKERSVRLYGKSTRAFAEDEPDATALQELKRMRPEMPPSTSPVPVHAVAAEKTIAPATLSVTPLVGSVSPVHAVLSPIKEAVAAAGACTDNHGATGPSWATSSSGAHTASATTITPYVVQAAELHTTLRTAQKALQNELRLHRAQQQQPLPVLPAPMPGSTSACFSAGDMPDGTSAMHTAAPLLAPATNPCDAQEVLYRQHMVNTVFAKTPSGRGDSSLSALVPDTLACDVCPSILAHAIQGNLAAIDHLEDVRARAIAACLKKDPVALLAALQSIV</sequence>
<feature type="compositionally biased region" description="Low complexity" evidence="1">
    <location>
        <begin position="126"/>
        <end position="142"/>
    </location>
</feature>
<evidence type="ECO:0000313" key="2">
    <source>
        <dbReference type="EMBL" id="KAG5486441.1"/>
    </source>
</evidence>